<evidence type="ECO:0000256" key="7">
    <source>
        <dbReference type="ARBA" id="ARBA00044712"/>
    </source>
</evidence>
<evidence type="ECO:0000256" key="6">
    <source>
        <dbReference type="ARBA" id="ARBA00023042"/>
    </source>
</evidence>
<comment type="catalytic activity">
    <reaction evidence="7">
        <text>a 5'-end (5'-triphosphoguanosine)-ribonucleoside in mRNA + S-adenosyl-L-methionine = a 5'-end (N(7)-methyl 5'-triphosphoguanosine)-ribonucleoside in mRNA + S-adenosyl-L-homocysteine</text>
        <dbReference type="Rhea" id="RHEA:67008"/>
        <dbReference type="Rhea" id="RHEA-COMP:17166"/>
        <dbReference type="Rhea" id="RHEA-COMP:17167"/>
        <dbReference type="ChEBI" id="CHEBI:57856"/>
        <dbReference type="ChEBI" id="CHEBI:59789"/>
        <dbReference type="ChEBI" id="CHEBI:156461"/>
        <dbReference type="ChEBI" id="CHEBI:167617"/>
        <dbReference type="EC" id="2.1.1.56"/>
    </reaction>
</comment>
<keyword evidence="2 10" id="KW-0489">Methyltransferase</keyword>
<dbReference type="InterPro" id="IPR029063">
    <property type="entry name" value="SAM-dependent_MTases_sf"/>
</dbReference>
<dbReference type="PANTHER" id="PTHR12189">
    <property type="entry name" value="MRNA GUANINE-7- METHYLTRANSFERASE"/>
    <property type="match status" value="1"/>
</dbReference>
<accession>A0A1Z5JW15</accession>
<dbReference type="InterPro" id="IPR004971">
    <property type="entry name" value="mRNA_G-N7_MeTrfase_dom"/>
</dbReference>
<dbReference type="Pfam" id="PF03291">
    <property type="entry name" value="mRNA_G-N7_MeTrfase"/>
    <property type="match status" value="3"/>
</dbReference>
<keyword evidence="6" id="KW-0506">mRNA capping</keyword>
<dbReference type="PANTHER" id="PTHR12189:SF2">
    <property type="entry name" value="MRNA CAP GUANINE-N7 METHYLTRANSFERASE"/>
    <property type="match status" value="1"/>
</dbReference>
<dbReference type="Proteomes" id="UP000198406">
    <property type="component" value="Unassembled WGS sequence"/>
</dbReference>
<evidence type="ECO:0000256" key="2">
    <source>
        <dbReference type="ARBA" id="ARBA00022603"/>
    </source>
</evidence>
<dbReference type="Gene3D" id="3.40.50.150">
    <property type="entry name" value="Vaccinia Virus protein VP39"/>
    <property type="match status" value="1"/>
</dbReference>
<dbReference type="InterPro" id="IPR039753">
    <property type="entry name" value="RG7MT1"/>
</dbReference>
<keyword evidence="3 10" id="KW-0808">Transferase</keyword>
<dbReference type="SUPFAM" id="SSF53335">
    <property type="entry name" value="S-adenosyl-L-methionine-dependent methyltransferases"/>
    <property type="match status" value="1"/>
</dbReference>
<feature type="region of interest" description="Disordered" evidence="8">
    <location>
        <begin position="624"/>
        <end position="643"/>
    </location>
</feature>
<evidence type="ECO:0000256" key="4">
    <source>
        <dbReference type="ARBA" id="ARBA00022691"/>
    </source>
</evidence>
<evidence type="ECO:0000256" key="8">
    <source>
        <dbReference type="SAM" id="MobiDB-lite"/>
    </source>
</evidence>
<reference evidence="10 11" key="1">
    <citation type="journal article" date="2015" name="Plant Cell">
        <title>Oil accumulation by the oleaginous diatom Fistulifera solaris as revealed by the genome and transcriptome.</title>
        <authorList>
            <person name="Tanaka T."/>
            <person name="Maeda Y."/>
            <person name="Veluchamy A."/>
            <person name="Tanaka M."/>
            <person name="Abida H."/>
            <person name="Marechal E."/>
            <person name="Bowler C."/>
            <person name="Muto M."/>
            <person name="Sunaga Y."/>
            <person name="Tanaka M."/>
            <person name="Yoshino T."/>
            <person name="Taniguchi T."/>
            <person name="Fukuda Y."/>
            <person name="Nemoto M."/>
            <person name="Matsumoto M."/>
            <person name="Wong P.S."/>
            <person name="Aburatani S."/>
            <person name="Fujibuchi W."/>
        </authorList>
    </citation>
    <scope>NUCLEOTIDE SEQUENCE [LARGE SCALE GENOMIC DNA]</scope>
    <source>
        <strain evidence="10 11">JPCC DA0580</strain>
    </source>
</reference>
<dbReference type="GO" id="GO:0005634">
    <property type="term" value="C:nucleus"/>
    <property type="evidence" value="ECO:0007669"/>
    <property type="project" value="TreeGrafter"/>
</dbReference>
<evidence type="ECO:0000313" key="11">
    <source>
        <dbReference type="Proteomes" id="UP000198406"/>
    </source>
</evidence>
<keyword evidence="11" id="KW-1185">Reference proteome</keyword>
<dbReference type="EMBL" id="BDSP01000125">
    <property type="protein sequence ID" value="GAX18227.1"/>
    <property type="molecule type" value="Genomic_DNA"/>
</dbReference>
<dbReference type="GO" id="GO:0004482">
    <property type="term" value="F:mRNA 5'-cap (guanine-N7-)-methyltransferase activity"/>
    <property type="evidence" value="ECO:0007669"/>
    <property type="project" value="UniProtKB-EC"/>
</dbReference>
<dbReference type="AlphaFoldDB" id="A0A1Z5JW15"/>
<dbReference type="InParanoid" id="A0A1Z5JW15"/>
<sequence length="643" mass="72669">MPQYPKTPAKAKHDLCRLKQELPVLFSLKEMKAFFQQHPKTTDLVKIASVYSYLDAPEPPLSRTLVVAAYIHWQNEEFEGPLPCTLAVAVPPFATPLHEQNAHAFRQFLKESSKYSYALLLPDKYQRWGLLRLSNNDDHSNDSVVSLHVLTSWSQLEPKALKQETTTTTTTELWQPPTPDVEYDAYNNATTTNLWQPPTENDEPEAFPTITTATTTDTTNTRKRPREDAQQSLETTLNQRDTTFHQDASAAAADAFYSKLDRTLQHRWQSQIYHMRNYNGWVKAMQIQHFYASFGKKAARILDLACGKGGDLTKWTLGRIQNYVGMDVARGSLQDAAKRARNLRPQLPRCTFSCADLGANVPGRYKQTRNGPQLESLLTWSLHREASSLSSEPVFTFQKGGGIGLDDAFDVVSIQFAIHYMMSSEKRAKRFFRTVSQLLTKGGKLLVTTMDARVVVDHLMQTGCDFHAIRDEDDPVTIRLGDGLCQIQFAVPVLRRLFATDHESEESNNANINQNWFGLEYSFTLLDGNSNDAKADAVNLPEWLSPLPALEALAESVGLELESVHNFHEFYEQNHEKSACQSSLYTMNVLNRNGSISATEWEISRLYCALQFVKVKDYVDNEIDEDDDGETVPHGLDESQEGV</sequence>
<dbReference type="EC" id="2.1.1.56" evidence="1"/>
<dbReference type="GO" id="GO:0003723">
    <property type="term" value="F:RNA binding"/>
    <property type="evidence" value="ECO:0007669"/>
    <property type="project" value="UniProtKB-KW"/>
</dbReference>
<evidence type="ECO:0000256" key="5">
    <source>
        <dbReference type="ARBA" id="ARBA00022884"/>
    </source>
</evidence>
<proteinExistence type="predicted"/>
<dbReference type="CDD" id="cd02440">
    <property type="entry name" value="AdoMet_MTases"/>
    <property type="match status" value="1"/>
</dbReference>
<evidence type="ECO:0000313" key="10">
    <source>
        <dbReference type="EMBL" id="GAX18227.1"/>
    </source>
</evidence>
<organism evidence="10 11">
    <name type="scientific">Fistulifera solaris</name>
    <name type="common">Oleaginous diatom</name>
    <dbReference type="NCBI Taxonomy" id="1519565"/>
    <lineage>
        <taxon>Eukaryota</taxon>
        <taxon>Sar</taxon>
        <taxon>Stramenopiles</taxon>
        <taxon>Ochrophyta</taxon>
        <taxon>Bacillariophyta</taxon>
        <taxon>Bacillariophyceae</taxon>
        <taxon>Bacillariophycidae</taxon>
        <taxon>Naviculales</taxon>
        <taxon>Naviculaceae</taxon>
        <taxon>Fistulifera</taxon>
    </lineage>
</organism>
<feature type="domain" description="MRNA cap 0 methyltransferase" evidence="9">
    <location>
        <begin position="270"/>
        <end position="615"/>
    </location>
</feature>
<keyword evidence="4" id="KW-0949">S-adenosyl-L-methionine</keyword>
<name>A0A1Z5JW15_FISSO</name>
<keyword evidence="6" id="KW-0507">mRNA processing</keyword>
<feature type="compositionally biased region" description="Low complexity" evidence="8">
    <location>
        <begin position="209"/>
        <end position="219"/>
    </location>
</feature>
<comment type="caution">
    <text evidence="10">The sequence shown here is derived from an EMBL/GenBank/DDBJ whole genome shotgun (WGS) entry which is preliminary data.</text>
</comment>
<evidence type="ECO:0000259" key="9">
    <source>
        <dbReference type="PROSITE" id="PS51562"/>
    </source>
</evidence>
<feature type="region of interest" description="Disordered" evidence="8">
    <location>
        <begin position="192"/>
        <end position="233"/>
    </location>
</feature>
<protein>
    <recommendedName>
        <fullName evidence="1">mRNA (guanine-N(7))-methyltransferase</fullName>
        <ecNumber evidence="1">2.1.1.56</ecNumber>
    </recommendedName>
</protein>
<gene>
    <name evidence="10" type="ORF">FisN_31Hh020</name>
</gene>
<keyword evidence="5" id="KW-0694">RNA-binding</keyword>
<evidence type="ECO:0000256" key="3">
    <source>
        <dbReference type="ARBA" id="ARBA00022679"/>
    </source>
</evidence>
<dbReference type="PROSITE" id="PS51562">
    <property type="entry name" value="RNA_CAP0_MT"/>
    <property type="match status" value="1"/>
</dbReference>
<evidence type="ECO:0000256" key="1">
    <source>
        <dbReference type="ARBA" id="ARBA00011926"/>
    </source>
</evidence>
<dbReference type="OrthoDB" id="10248867at2759"/>